<proteinExistence type="predicted"/>
<dbReference type="GO" id="GO:0000981">
    <property type="term" value="F:DNA-binding transcription factor activity, RNA polymerase II-specific"/>
    <property type="evidence" value="ECO:0007669"/>
    <property type="project" value="InterPro"/>
</dbReference>
<dbReference type="SUPFAM" id="SSF57701">
    <property type="entry name" value="Zn2/Cys6 DNA-binding domain"/>
    <property type="match status" value="1"/>
</dbReference>
<dbReference type="GO" id="GO:0008270">
    <property type="term" value="F:zinc ion binding"/>
    <property type="evidence" value="ECO:0007669"/>
    <property type="project" value="InterPro"/>
</dbReference>
<dbReference type="OrthoDB" id="2129491at2759"/>
<accession>A0A6A6CNU0</accession>
<dbReference type="InterPro" id="IPR036864">
    <property type="entry name" value="Zn2-C6_fun-type_DNA-bd_sf"/>
</dbReference>
<feature type="region of interest" description="Disordered" evidence="2">
    <location>
        <begin position="118"/>
        <end position="143"/>
    </location>
</feature>
<sequence length="700" mass="78398">MPTQRGTRGSYAKYICNHCRKRKIKCDLPSDVDISPLRQAQPAATSCQRCITKGLDCVVDFTILGRPSSPREWKMTRNRSSSKALSRVSPSGPSQTIVDIPDDGAQSVVDDYLMVQPQKTADSDQPTSTPQRRTPQAADKVQAMSSPSYLLSTLLRRDHQFASLLDLSLIKDGDINQAIDTGLVPEADKRLVWHRLFYPDIPVIATLHAQVLSLSPECSEYLPTAFLYALLLLLAEEVDANADMPLDRLRGPPPLASLVAHLARRTILALPTHRYAILALDLLAKYKPLMLASDRISAPDAVRTRLVPPLLKEMALDLGIDSSPSKLQPQLQCGSAPLDPALLDDCLTWYRLCLRDDILAGNDRRGMQRQMTGETLADVVDLLQILLRSDDLPPEYIFSYHSMLCQASKLEHLLRVKDDWRNLDNLSRAIDDHKKACEWQRQTLRASIPSLPPGQALVMTQLLDMQLHSAYCWVSGSATFYAVMAGARFEQSPPQIDVGQALEVSDQIIERFADSSRQRYASEPHTEFLIKYGSSRMEDLELALLNFVSAMDNLSLQGIPYVPPTRHTTSHILFMVKDVMEGQAARMKGWGGLHERTHMHLLLIRDCANSLERVGSWLTGVSGPEAIAKGCLWAATARLLRSLHRLLSEWKEWNALGQIKVSAPPQTGDRNRGMDLELDFLPDDLFFDWDLWLSEENIPM</sequence>
<feature type="region of interest" description="Disordered" evidence="2">
    <location>
        <begin position="68"/>
        <end position="102"/>
    </location>
</feature>
<reference evidence="4" key="1">
    <citation type="journal article" date="2020" name="Stud. Mycol.">
        <title>101 Dothideomycetes genomes: a test case for predicting lifestyles and emergence of pathogens.</title>
        <authorList>
            <person name="Haridas S."/>
            <person name="Albert R."/>
            <person name="Binder M."/>
            <person name="Bloem J."/>
            <person name="Labutti K."/>
            <person name="Salamov A."/>
            <person name="Andreopoulos B."/>
            <person name="Baker S."/>
            <person name="Barry K."/>
            <person name="Bills G."/>
            <person name="Bluhm B."/>
            <person name="Cannon C."/>
            <person name="Castanera R."/>
            <person name="Culley D."/>
            <person name="Daum C."/>
            <person name="Ezra D."/>
            <person name="Gonzalez J."/>
            <person name="Henrissat B."/>
            <person name="Kuo A."/>
            <person name="Liang C."/>
            <person name="Lipzen A."/>
            <person name="Lutzoni F."/>
            <person name="Magnuson J."/>
            <person name="Mondo S."/>
            <person name="Nolan M."/>
            <person name="Ohm R."/>
            <person name="Pangilinan J."/>
            <person name="Park H.-J."/>
            <person name="Ramirez L."/>
            <person name="Alfaro M."/>
            <person name="Sun H."/>
            <person name="Tritt A."/>
            <person name="Yoshinaga Y."/>
            <person name="Zwiers L.-H."/>
            <person name="Turgeon B."/>
            <person name="Goodwin S."/>
            <person name="Spatafora J."/>
            <person name="Crous P."/>
            <person name="Grigoriev I."/>
        </authorList>
    </citation>
    <scope>NUCLEOTIDE SEQUENCE</scope>
    <source>
        <strain evidence="4">ATCC 36951</strain>
    </source>
</reference>
<dbReference type="Pfam" id="PF00172">
    <property type="entry name" value="Zn_clus"/>
    <property type="match status" value="1"/>
</dbReference>
<dbReference type="CDD" id="cd00067">
    <property type="entry name" value="GAL4"/>
    <property type="match status" value="1"/>
</dbReference>
<feature type="domain" description="Zn(2)-C6 fungal-type" evidence="3">
    <location>
        <begin position="15"/>
        <end position="59"/>
    </location>
</feature>
<dbReference type="InterPro" id="IPR001138">
    <property type="entry name" value="Zn2Cys6_DnaBD"/>
</dbReference>
<feature type="compositionally biased region" description="Polar residues" evidence="2">
    <location>
        <begin position="78"/>
        <end position="97"/>
    </location>
</feature>
<dbReference type="PROSITE" id="PS50048">
    <property type="entry name" value="ZN2_CY6_FUNGAL_2"/>
    <property type="match status" value="1"/>
</dbReference>
<dbReference type="GeneID" id="54558835"/>
<evidence type="ECO:0000259" key="3">
    <source>
        <dbReference type="PROSITE" id="PS50048"/>
    </source>
</evidence>
<keyword evidence="1" id="KW-0539">Nucleus</keyword>
<dbReference type="Proteomes" id="UP000799537">
    <property type="component" value="Unassembled WGS sequence"/>
</dbReference>
<dbReference type="EMBL" id="ML993589">
    <property type="protein sequence ID" value="KAF2168794.1"/>
    <property type="molecule type" value="Genomic_DNA"/>
</dbReference>
<keyword evidence="5" id="KW-1185">Reference proteome</keyword>
<name>A0A6A6CNU0_ZASCE</name>
<evidence type="ECO:0000313" key="4">
    <source>
        <dbReference type="EMBL" id="KAF2168794.1"/>
    </source>
</evidence>
<dbReference type="Gene3D" id="4.10.240.10">
    <property type="entry name" value="Zn(2)-C6 fungal-type DNA-binding domain"/>
    <property type="match status" value="1"/>
</dbReference>
<dbReference type="RefSeq" id="XP_033669683.1">
    <property type="nucleotide sequence ID" value="XM_033805563.1"/>
</dbReference>
<dbReference type="SMART" id="SM00066">
    <property type="entry name" value="GAL4"/>
    <property type="match status" value="1"/>
</dbReference>
<organism evidence="4 5">
    <name type="scientific">Zasmidium cellare ATCC 36951</name>
    <dbReference type="NCBI Taxonomy" id="1080233"/>
    <lineage>
        <taxon>Eukaryota</taxon>
        <taxon>Fungi</taxon>
        <taxon>Dikarya</taxon>
        <taxon>Ascomycota</taxon>
        <taxon>Pezizomycotina</taxon>
        <taxon>Dothideomycetes</taxon>
        <taxon>Dothideomycetidae</taxon>
        <taxon>Mycosphaerellales</taxon>
        <taxon>Mycosphaerellaceae</taxon>
        <taxon>Zasmidium</taxon>
    </lineage>
</organism>
<protein>
    <recommendedName>
        <fullName evidence="3">Zn(2)-C6 fungal-type domain-containing protein</fullName>
    </recommendedName>
</protein>
<feature type="compositionally biased region" description="Polar residues" evidence="2">
    <location>
        <begin position="118"/>
        <end position="134"/>
    </location>
</feature>
<gene>
    <name evidence="4" type="ORF">M409DRAFT_20810</name>
</gene>
<evidence type="ECO:0000256" key="2">
    <source>
        <dbReference type="SAM" id="MobiDB-lite"/>
    </source>
</evidence>
<dbReference type="AlphaFoldDB" id="A0A6A6CNU0"/>
<evidence type="ECO:0000256" key="1">
    <source>
        <dbReference type="ARBA" id="ARBA00023242"/>
    </source>
</evidence>
<evidence type="ECO:0000313" key="5">
    <source>
        <dbReference type="Proteomes" id="UP000799537"/>
    </source>
</evidence>